<name>C8PKC8_9BACT</name>
<sequence length="58" mass="6725">MTCAQAQLFSSLIFLSFKIKFKRNFSAISVNNARLGGICAGFRYEILWIEFYKRSPQI</sequence>
<protein>
    <submittedName>
        <fullName evidence="1">Uncharacterized protein</fullName>
    </submittedName>
</protein>
<dbReference type="EMBL" id="ACYG01000030">
    <property type="protein sequence ID" value="EEV16537.1"/>
    <property type="molecule type" value="Genomic_DNA"/>
</dbReference>
<dbReference type="AlphaFoldDB" id="C8PKC8"/>
<keyword evidence="2" id="KW-1185">Reference proteome</keyword>
<organism evidence="1 2">
    <name type="scientific">Campylobacter gracilis RM3268</name>
    <dbReference type="NCBI Taxonomy" id="553220"/>
    <lineage>
        <taxon>Bacteria</taxon>
        <taxon>Pseudomonadati</taxon>
        <taxon>Campylobacterota</taxon>
        <taxon>Epsilonproteobacteria</taxon>
        <taxon>Campylobacterales</taxon>
        <taxon>Campylobacteraceae</taxon>
        <taxon>Campylobacter</taxon>
    </lineage>
</organism>
<dbReference type="Proteomes" id="UP000005709">
    <property type="component" value="Unassembled WGS sequence"/>
</dbReference>
<evidence type="ECO:0000313" key="2">
    <source>
        <dbReference type="Proteomes" id="UP000005709"/>
    </source>
</evidence>
<evidence type="ECO:0000313" key="1">
    <source>
        <dbReference type="EMBL" id="EEV16537.1"/>
    </source>
</evidence>
<proteinExistence type="predicted"/>
<accession>C8PKC8</accession>
<reference evidence="1 2" key="1">
    <citation type="submission" date="2009-07" db="EMBL/GenBank/DDBJ databases">
        <authorList>
            <person name="Madupu R."/>
            <person name="Sebastian Y."/>
            <person name="Durkin A.S."/>
            <person name="Torralba M."/>
            <person name="Methe B."/>
            <person name="Sutton G.G."/>
            <person name="Strausberg R.L."/>
            <person name="Nelson K.E."/>
        </authorList>
    </citation>
    <scope>NUCLEOTIDE SEQUENCE [LARGE SCALE GENOMIC DNA]</scope>
    <source>
        <strain evidence="1 2">RM3268</strain>
    </source>
</reference>
<comment type="caution">
    <text evidence="1">The sequence shown here is derived from an EMBL/GenBank/DDBJ whole genome shotgun (WGS) entry which is preliminary data.</text>
</comment>
<gene>
    <name evidence="1" type="ORF">CAMGR0001_0144</name>
</gene>